<reference evidence="1" key="1">
    <citation type="journal article" date="2011" name="Plant Physiol.">
        <title>Comprehensive sequence analysis of 24,783 barley full-length cDNAs derived from 12 clone libraries.</title>
        <authorList>
            <person name="Matsumoto T."/>
            <person name="Tanaka T."/>
            <person name="Sakai H."/>
            <person name="Amano N."/>
            <person name="Kanamori H."/>
            <person name="Kurita K."/>
            <person name="Kikuta A."/>
            <person name="Kamiya K."/>
            <person name="Yamamoto M."/>
            <person name="Ikawa H."/>
            <person name="Fujii N."/>
            <person name="Hori K."/>
            <person name="Itoh T."/>
            <person name="Sato K."/>
        </authorList>
    </citation>
    <scope>NUCLEOTIDE SEQUENCE</scope>
    <source>
        <tissue evidence="1">Shoot</tissue>
        <tissue evidence="2">Shoot and root</tissue>
    </source>
</reference>
<accession>F2CSL1</accession>
<sequence length="55" mass="6076">MDRAVKTDGSVAPIAGCWPRLRTCHRSRDGSVFARLVTRCRRDVGHACDVCGGRF</sequence>
<dbReference type="EMBL" id="AK354613">
    <property type="protein sequence ID" value="BAJ85832.1"/>
    <property type="molecule type" value="mRNA"/>
</dbReference>
<proteinExistence type="evidence at transcript level"/>
<protein>
    <submittedName>
        <fullName evidence="1">Predicted protein</fullName>
    </submittedName>
</protein>
<dbReference type="EMBL" id="AK371345">
    <property type="protein sequence ID" value="BAK02543.1"/>
    <property type="molecule type" value="mRNA"/>
</dbReference>
<name>F2CSL1_HORVV</name>
<evidence type="ECO:0000313" key="2">
    <source>
        <dbReference type="EMBL" id="BAK02543.1"/>
    </source>
</evidence>
<dbReference type="AlphaFoldDB" id="F2CSL1"/>
<organism evidence="1">
    <name type="scientific">Hordeum vulgare subsp. vulgare</name>
    <name type="common">Domesticated barley</name>
    <dbReference type="NCBI Taxonomy" id="112509"/>
    <lineage>
        <taxon>Eukaryota</taxon>
        <taxon>Viridiplantae</taxon>
        <taxon>Streptophyta</taxon>
        <taxon>Embryophyta</taxon>
        <taxon>Tracheophyta</taxon>
        <taxon>Spermatophyta</taxon>
        <taxon>Magnoliopsida</taxon>
        <taxon>Liliopsida</taxon>
        <taxon>Poales</taxon>
        <taxon>Poaceae</taxon>
        <taxon>BOP clade</taxon>
        <taxon>Pooideae</taxon>
        <taxon>Triticodae</taxon>
        <taxon>Triticeae</taxon>
        <taxon>Hordeinae</taxon>
        <taxon>Hordeum</taxon>
    </lineage>
</organism>
<evidence type="ECO:0000313" key="1">
    <source>
        <dbReference type="EMBL" id="BAJ85832.1"/>
    </source>
</evidence>